<dbReference type="GO" id="GO:0070403">
    <property type="term" value="F:NAD+ binding"/>
    <property type="evidence" value="ECO:0007669"/>
    <property type="project" value="TreeGrafter"/>
</dbReference>
<comment type="pathway">
    <text evidence="2">Amino-acid biosynthesis; L-tyrosine biosynthesis; (4-hydroxyphenyl)pyruvate from prephenate (NADP(+) route): step 1/1.</text>
</comment>
<dbReference type="AlphaFoldDB" id="A0AA43TSG1"/>
<comment type="similarity">
    <text evidence="2">Belongs to the prephenate/arogenate dehydrogenase family.</text>
</comment>
<accession>A0AA43TSG1</accession>
<dbReference type="Proteomes" id="UP001161017">
    <property type="component" value="Unassembled WGS sequence"/>
</dbReference>
<dbReference type="GO" id="GO:0008977">
    <property type="term" value="F:prephenate dehydrogenase (NAD+) activity"/>
    <property type="evidence" value="ECO:0007669"/>
    <property type="project" value="InterPro"/>
</dbReference>
<dbReference type="PANTHER" id="PTHR21363:SF0">
    <property type="entry name" value="PREPHENATE DEHYDROGENASE [NADP(+)]"/>
    <property type="match status" value="1"/>
</dbReference>
<evidence type="ECO:0000313" key="4">
    <source>
        <dbReference type="EMBL" id="MDI1485984.1"/>
    </source>
</evidence>
<dbReference type="GO" id="GO:0006571">
    <property type="term" value="P:tyrosine biosynthetic process"/>
    <property type="evidence" value="ECO:0007669"/>
    <property type="project" value="UniProtKB-UniRule"/>
</dbReference>
<dbReference type="SUPFAM" id="SSF48179">
    <property type="entry name" value="6-phosphogluconate dehydrogenase C-terminal domain-like"/>
    <property type="match status" value="2"/>
</dbReference>
<comment type="catalytic activity">
    <reaction evidence="2">
        <text>prephenate + NADP(+) = 3-(4-hydroxyphenyl)pyruvate + CO2 + NADPH</text>
        <dbReference type="Rhea" id="RHEA:21640"/>
        <dbReference type="ChEBI" id="CHEBI:16526"/>
        <dbReference type="ChEBI" id="CHEBI:29934"/>
        <dbReference type="ChEBI" id="CHEBI:36242"/>
        <dbReference type="ChEBI" id="CHEBI:57783"/>
        <dbReference type="ChEBI" id="CHEBI:58349"/>
        <dbReference type="EC" id="1.3.1.13"/>
    </reaction>
</comment>
<sequence>MAALTVGIIGMGDMGKMYARRISAAGWRYVTSQSSELSSLLMPVVSNTSSLTKYNDDLSAFGSSMGVFVEAEAISRVVETYAISTKVGAIVGGQTSCKEPEIMALETFLPKDVEIISCHSLHGPKVDPKGQPLVLIKQRASAESFERIENLLACFGSQQVRLTAPEHDRITADTQAVTHAAFLSMGTAWQANDQFPWEMSRYVGGIENVKCNIMLRIYSNKWHVYAGLAILNSQARQQIRQYARSVTELFKLMNGGERHKFEQRVRSAGKAVFGVAGSSRDLLLRDELLDQFSLGKVPKQRTPNSHLTLLAMVDCWSKLGIDPYDHMICSTPLFRLWLGVSEYLFRKPQLLDETIKTAIEDTSFRMDDLEFTIAARGWSECVDYGSFSNYQQRFERTQKYFQPRFPDAIRVGNEMIKVILDRT</sequence>
<comment type="caution">
    <text evidence="4">The sequence shown here is derived from an EMBL/GenBank/DDBJ whole genome shotgun (WGS) entry which is preliminary data.</text>
</comment>
<feature type="domain" description="Prephenate/arogenate dehydrogenase" evidence="3">
    <location>
        <begin position="4"/>
        <end position="283"/>
    </location>
</feature>
<dbReference type="SUPFAM" id="SSF51735">
    <property type="entry name" value="NAD(P)-binding Rossmann-fold domains"/>
    <property type="match status" value="1"/>
</dbReference>
<dbReference type="Gene3D" id="1.10.3660.10">
    <property type="entry name" value="6-phosphogluconate dehydrogenase C-terminal like domain"/>
    <property type="match status" value="2"/>
</dbReference>
<dbReference type="InterPro" id="IPR036291">
    <property type="entry name" value="NAD(P)-bd_dom_sf"/>
</dbReference>
<reference evidence="4" key="1">
    <citation type="journal article" date="2023" name="Genome Biol. Evol.">
        <title>First Whole Genome Sequence and Flow Cytometry Genome Size Data for the Lichen-Forming Fungus Ramalina farinacea (Ascomycota).</title>
        <authorList>
            <person name="Llewellyn T."/>
            <person name="Mian S."/>
            <person name="Hill R."/>
            <person name="Leitch I.J."/>
            <person name="Gaya E."/>
        </authorList>
    </citation>
    <scope>NUCLEOTIDE SEQUENCE</scope>
    <source>
        <strain evidence="4">LIQ254RAFAR</strain>
    </source>
</reference>
<evidence type="ECO:0000313" key="5">
    <source>
        <dbReference type="Proteomes" id="UP001161017"/>
    </source>
</evidence>
<protein>
    <recommendedName>
        <fullName evidence="2">Prephenate dehydrogenase [NADP(+)]</fullName>
        <shortName evidence="2">PRDH</shortName>
        <ecNumber evidence="2">1.3.1.13</ecNumber>
    </recommendedName>
</protein>
<dbReference type="Gene3D" id="3.40.50.720">
    <property type="entry name" value="NAD(P)-binding Rossmann-like Domain"/>
    <property type="match status" value="1"/>
</dbReference>
<keyword evidence="2" id="KW-0028">Amino-acid biosynthesis</keyword>
<organism evidence="4 5">
    <name type="scientific">Ramalina farinacea</name>
    <dbReference type="NCBI Taxonomy" id="258253"/>
    <lineage>
        <taxon>Eukaryota</taxon>
        <taxon>Fungi</taxon>
        <taxon>Dikarya</taxon>
        <taxon>Ascomycota</taxon>
        <taxon>Pezizomycotina</taxon>
        <taxon>Lecanoromycetes</taxon>
        <taxon>OSLEUM clade</taxon>
        <taxon>Lecanoromycetidae</taxon>
        <taxon>Lecanorales</taxon>
        <taxon>Lecanorineae</taxon>
        <taxon>Ramalinaceae</taxon>
        <taxon>Ramalina</taxon>
    </lineage>
</organism>
<dbReference type="InterPro" id="IPR003099">
    <property type="entry name" value="Prephen_DH"/>
</dbReference>
<dbReference type="PIRSF" id="PIRSF036510">
    <property type="entry name" value="PDH_fung"/>
    <property type="match status" value="1"/>
</dbReference>
<dbReference type="InterPro" id="IPR008927">
    <property type="entry name" value="6-PGluconate_DH-like_C_sf"/>
</dbReference>
<dbReference type="InterPro" id="IPR012385">
    <property type="entry name" value="Prephenate_DH_fun"/>
</dbReference>
<dbReference type="GO" id="GO:0004665">
    <property type="term" value="F:prephenate dehydrogenase (NADP+) activity"/>
    <property type="evidence" value="ECO:0007669"/>
    <property type="project" value="UniProtKB-UniRule"/>
</dbReference>
<keyword evidence="1 2" id="KW-0560">Oxidoreductase</keyword>
<name>A0AA43TSG1_9LECA</name>
<dbReference type="FunFam" id="1.10.3660.10:FF:000002">
    <property type="entry name" value="Prephenate dehydrogenase [NADP(+)]"/>
    <property type="match status" value="1"/>
</dbReference>
<evidence type="ECO:0000256" key="2">
    <source>
        <dbReference type="PIRNR" id="PIRNR036510"/>
    </source>
</evidence>
<keyword evidence="2" id="KW-0057">Aromatic amino acid biosynthesis</keyword>
<proteinExistence type="inferred from homology"/>
<keyword evidence="2" id="KW-0827">Tyrosine biosynthesis</keyword>
<dbReference type="EC" id="1.3.1.13" evidence="2"/>
<dbReference type="PANTHER" id="PTHR21363">
    <property type="entry name" value="PREPHENATE DEHYDROGENASE"/>
    <property type="match status" value="1"/>
</dbReference>
<keyword evidence="2" id="KW-0521">NADP</keyword>
<dbReference type="EMBL" id="JAPUFD010000002">
    <property type="protein sequence ID" value="MDI1485984.1"/>
    <property type="molecule type" value="Genomic_DNA"/>
</dbReference>
<evidence type="ECO:0000259" key="3">
    <source>
        <dbReference type="PROSITE" id="PS51176"/>
    </source>
</evidence>
<gene>
    <name evidence="4" type="primary">TYR1</name>
    <name evidence="4" type="ORF">OHK93_004173</name>
</gene>
<dbReference type="InterPro" id="IPR050812">
    <property type="entry name" value="Preph/Arog_dehydrog"/>
</dbReference>
<dbReference type="FunFam" id="1.10.3660.10:FF:000004">
    <property type="entry name" value="Prephenate dehydrogenase [NADP(+)]"/>
    <property type="match status" value="1"/>
</dbReference>
<keyword evidence="5" id="KW-1185">Reference proteome</keyword>
<evidence type="ECO:0000256" key="1">
    <source>
        <dbReference type="ARBA" id="ARBA00023002"/>
    </source>
</evidence>
<dbReference type="PROSITE" id="PS51176">
    <property type="entry name" value="PDH_ADH"/>
    <property type="match status" value="1"/>
</dbReference>